<comment type="caution">
    <text evidence="1">The sequence shown here is derived from an EMBL/GenBank/DDBJ whole genome shotgun (WGS) entry which is preliminary data.</text>
</comment>
<sequence>MTTVTEDVLETNRDVISPFLSVISQLAHGLLRCLDNGCLGDASTLPSLKSTTFSNGFLLFLMSSFLKIFEHHAMASGFQKLTNDFRNTRKMISRKNVEIKEGLAQCQTIRCLTDVFWPETLTHFKSSLHTAEEIQGPVDVAFETKTREHGNDYIQTESFAAEKILSSNLNDGNGCTPRRKRNSGFMKAWRKSHFESHKGRELMLSSENEKNDPKAKKKMMLPSQLNKCSTQVSKNLSPSGITHLEKRLNKSVYIVEDFYSGKRIAALNMSSVAKSS</sequence>
<proteinExistence type="predicted"/>
<accession>A0AAE1DQH7</accession>
<dbReference type="Proteomes" id="UP001283361">
    <property type="component" value="Unassembled WGS sequence"/>
</dbReference>
<gene>
    <name evidence="1" type="ORF">RRG08_067034</name>
</gene>
<dbReference type="AlphaFoldDB" id="A0AAE1DQH7"/>
<evidence type="ECO:0000313" key="2">
    <source>
        <dbReference type="Proteomes" id="UP001283361"/>
    </source>
</evidence>
<keyword evidence="2" id="KW-1185">Reference proteome</keyword>
<dbReference type="EMBL" id="JAWDGP010002930">
    <property type="protein sequence ID" value="KAK3778530.1"/>
    <property type="molecule type" value="Genomic_DNA"/>
</dbReference>
<protein>
    <submittedName>
        <fullName evidence="1">Uncharacterized protein</fullName>
    </submittedName>
</protein>
<name>A0AAE1DQH7_9GAST</name>
<reference evidence="1" key="1">
    <citation type="journal article" date="2023" name="G3 (Bethesda)">
        <title>A reference genome for the long-term kleptoplast-retaining sea slug Elysia crispata morphotype clarki.</title>
        <authorList>
            <person name="Eastman K.E."/>
            <person name="Pendleton A.L."/>
            <person name="Shaikh M.A."/>
            <person name="Suttiyut T."/>
            <person name="Ogas R."/>
            <person name="Tomko P."/>
            <person name="Gavelis G."/>
            <person name="Widhalm J.R."/>
            <person name="Wisecaver J.H."/>
        </authorList>
    </citation>
    <scope>NUCLEOTIDE SEQUENCE</scope>
    <source>
        <strain evidence="1">ECLA1</strain>
    </source>
</reference>
<evidence type="ECO:0000313" key="1">
    <source>
        <dbReference type="EMBL" id="KAK3778530.1"/>
    </source>
</evidence>
<organism evidence="1 2">
    <name type="scientific">Elysia crispata</name>
    <name type="common">lettuce slug</name>
    <dbReference type="NCBI Taxonomy" id="231223"/>
    <lineage>
        <taxon>Eukaryota</taxon>
        <taxon>Metazoa</taxon>
        <taxon>Spiralia</taxon>
        <taxon>Lophotrochozoa</taxon>
        <taxon>Mollusca</taxon>
        <taxon>Gastropoda</taxon>
        <taxon>Heterobranchia</taxon>
        <taxon>Euthyneura</taxon>
        <taxon>Panpulmonata</taxon>
        <taxon>Sacoglossa</taxon>
        <taxon>Placobranchoidea</taxon>
        <taxon>Plakobranchidae</taxon>
        <taxon>Elysia</taxon>
    </lineage>
</organism>